<evidence type="ECO:0000313" key="10">
    <source>
        <dbReference type="Proteomes" id="UP001212821"/>
    </source>
</evidence>
<gene>
    <name evidence="9" type="ORF">O1G21_06225</name>
</gene>
<sequence length="194" mass="21040">MWHDLVVVQIPIVEKILRTIAVYVLILLLFRLAGKRGLAGLNTFDMVVVFLLSNVVQNAIIGNDNSLLGGAIGAVTLIVVNAVVTRWLARDPRAARVLEGEPTTVVRDGKLVPGALRELALRPSELEHAIRLQNGDNVSGVARARLEPDGQLLVTLKAAEQSATKGDVDELRERLAAIERLLTTIAADRRPPRG</sequence>
<dbReference type="Pfam" id="PF04239">
    <property type="entry name" value="DUF421"/>
    <property type="match status" value="1"/>
</dbReference>
<evidence type="ECO:0000256" key="5">
    <source>
        <dbReference type="ARBA" id="ARBA00022989"/>
    </source>
</evidence>
<evidence type="ECO:0000256" key="3">
    <source>
        <dbReference type="ARBA" id="ARBA00022475"/>
    </source>
</evidence>
<evidence type="ECO:0000256" key="6">
    <source>
        <dbReference type="ARBA" id="ARBA00023136"/>
    </source>
</evidence>
<keyword evidence="3" id="KW-1003">Cell membrane</keyword>
<reference evidence="10" key="1">
    <citation type="submission" date="2022-12" db="EMBL/GenBank/DDBJ databases">
        <authorList>
            <person name="Mo P."/>
        </authorList>
    </citation>
    <scope>NUCLEOTIDE SEQUENCE [LARGE SCALE GENOMIC DNA]</scope>
    <source>
        <strain evidence="10">HUAS 3-15</strain>
    </source>
</reference>
<dbReference type="InterPro" id="IPR023090">
    <property type="entry name" value="UPF0702_alpha/beta_dom_sf"/>
</dbReference>
<feature type="domain" description="YetF C-terminal" evidence="8">
    <location>
        <begin position="94"/>
        <end position="161"/>
    </location>
</feature>
<name>A0ABY7PYN6_9ACTN</name>
<comment type="similarity">
    <text evidence="2">Belongs to the UPF0702 family.</text>
</comment>
<dbReference type="PANTHER" id="PTHR34582">
    <property type="entry name" value="UPF0702 TRANSMEMBRANE PROTEIN YCAP"/>
    <property type="match status" value="1"/>
</dbReference>
<feature type="transmembrane region" description="Helical" evidence="7">
    <location>
        <begin position="67"/>
        <end position="89"/>
    </location>
</feature>
<evidence type="ECO:0000313" key="9">
    <source>
        <dbReference type="EMBL" id="WBP85489.1"/>
    </source>
</evidence>
<keyword evidence="5 7" id="KW-1133">Transmembrane helix</keyword>
<keyword evidence="4 7" id="KW-0812">Transmembrane</keyword>
<evidence type="ECO:0000259" key="8">
    <source>
        <dbReference type="Pfam" id="PF04239"/>
    </source>
</evidence>
<keyword evidence="6 7" id="KW-0472">Membrane</keyword>
<comment type="subcellular location">
    <subcellularLocation>
        <location evidence="1">Cell membrane</location>
        <topology evidence="1">Multi-pass membrane protein</topology>
    </subcellularLocation>
</comment>
<dbReference type="EMBL" id="CP115450">
    <property type="protein sequence ID" value="WBP85489.1"/>
    <property type="molecule type" value="Genomic_DNA"/>
</dbReference>
<keyword evidence="10" id="KW-1185">Reference proteome</keyword>
<dbReference type="Proteomes" id="UP001212821">
    <property type="component" value="Chromosome"/>
</dbReference>
<evidence type="ECO:0000256" key="1">
    <source>
        <dbReference type="ARBA" id="ARBA00004651"/>
    </source>
</evidence>
<evidence type="ECO:0000256" key="4">
    <source>
        <dbReference type="ARBA" id="ARBA00022692"/>
    </source>
</evidence>
<evidence type="ECO:0000256" key="2">
    <source>
        <dbReference type="ARBA" id="ARBA00006448"/>
    </source>
</evidence>
<dbReference type="PANTHER" id="PTHR34582:SF6">
    <property type="entry name" value="UPF0702 TRANSMEMBRANE PROTEIN YCAP"/>
    <property type="match status" value="1"/>
</dbReference>
<accession>A0ABY7PYN6</accession>
<proteinExistence type="inferred from homology"/>
<dbReference type="RefSeq" id="WP_270141483.1">
    <property type="nucleotide sequence ID" value="NZ_CP115450.1"/>
</dbReference>
<dbReference type="Gene3D" id="3.30.240.20">
    <property type="entry name" value="bsu07140 like domains"/>
    <property type="match status" value="1"/>
</dbReference>
<evidence type="ECO:0000256" key="7">
    <source>
        <dbReference type="SAM" id="Phobius"/>
    </source>
</evidence>
<dbReference type="InterPro" id="IPR007353">
    <property type="entry name" value="DUF421"/>
</dbReference>
<protein>
    <submittedName>
        <fullName evidence="9">DUF421 domain-containing protein</fullName>
    </submittedName>
</protein>
<organism evidence="9 10">
    <name type="scientific">Kitasatospora cathayae</name>
    <dbReference type="NCBI Taxonomy" id="3004092"/>
    <lineage>
        <taxon>Bacteria</taxon>
        <taxon>Bacillati</taxon>
        <taxon>Actinomycetota</taxon>
        <taxon>Actinomycetes</taxon>
        <taxon>Kitasatosporales</taxon>
        <taxon>Streptomycetaceae</taxon>
        <taxon>Kitasatospora</taxon>
    </lineage>
</organism>
<feature type="transmembrane region" description="Helical" evidence="7">
    <location>
        <begin position="41"/>
        <end position="61"/>
    </location>
</feature>
<feature type="transmembrane region" description="Helical" evidence="7">
    <location>
        <begin position="16"/>
        <end position="34"/>
    </location>
</feature>